<dbReference type="AlphaFoldDB" id="A0A167GEU0"/>
<dbReference type="RefSeq" id="WP_063375929.1">
    <property type="nucleotide sequence ID" value="NZ_AUXT01000057.1"/>
</dbReference>
<sequence length="218" mass="25031">MNKEKELWMSTTYIDPNEKGFELGPYFTDFVKHDMKHCVFTLSRYKFAMKMLPKNASVLELGCSDGIGTMMLKESAKEVVGVDFDERTIEWAKAHLSDDKLTFKCADIMEQAFGKFDAVISLDVIEHIYPENEDKYMRALLNNLSENGICIIGTPNITAEKYATKNEQHVNLYSGERLHDTFSKYFHNVFSFGMNDEVLHTGYAPMCHYLFVVACNPK</sequence>
<name>A0A167GEU0_9GAMM</name>
<accession>A0A167GEU0</accession>
<dbReference type="Pfam" id="PF08241">
    <property type="entry name" value="Methyltransf_11"/>
    <property type="match status" value="1"/>
</dbReference>
<dbReference type="CDD" id="cd02440">
    <property type="entry name" value="AdoMet_MTases"/>
    <property type="match status" value="1"/>
</dbReference>
<protein>
    <recommendedName>
        <fullName evidence="1">Methyltransferase type 11 domain-containing protein</fullName>
    </recommendedName>
</protein>
<reference evidence="2 3" key="1">
    <citation type="submission" date="2013-07" db="EMBL/GenBank/DDBJ databases">
        <title>Comparative Genomic and Metabolomic Analysis of Twelve Strains of Pseudoalteromonas luteoviolacea.</title>
        <authorList>
            <person name="Vynne N.G."/>
            <person name="Mansson M."/>
            <person name="Gram L."/>
        </authorList>
    </citation>
    <scope>NUCLEOTIDE SEQUENCE [LARGE SCALE GENOMIC DNA]</scope>
    <source>
        <strain evidence="2 3">NCIMB 1942</strain>
    </source>
</reference>
<dbReference type="PATRIC" id="fig|1365253.3.peg.982"/>
<dbReference type="SUPFAM" id="SSF53335">
    <property type="entry name" value="S-adenosyl-L-methionine-dependent methyltransferases"/>
    <property type="match status" value="1"/>
</dbReference>
<evidence type="ECO:0000313" key="3">
    <source>
        <dbReference type="Proteomes" id="UP000076587"/>
    </source>
</evidence>
<comment type="caution">
    <text evidence="2">The sequence shown here is derived from an EMBL/GenBank/DDBJ whole genome shotgun (WGS) entry which is preliminary data.</text>
</comment>
<dbReference type="InterPro" id="IPR013216">
    <property type="entry name" value="Methyltransf_11"/>
</dbReference>
<dbReference type="Gene3D" id="3.40.50.150">
    <property type="entry name" value="Vaccinia Virus protein VP39"/>
    <property type="match status" value="1"/>
</dbReference>
<evidence type="ECO:0000313" key="2">
    <source>
        <dbReference type="EMBL" id="KZN54992.1"/>
    </source>
</evidence>
<dbReference type="PANTHER" id="PTHR43861:SF6">
    <property type="entry name" value="METHYLTRANSFERASE TYPE 11"/>
    <property type="match status" value="1"/>
</dbReference>
<feature type="domain" description="Methyltransferase type 11" evidence="1">
    <location>
        <begin position="59"/>
        <end position="152"/>
    </location>
</feature>
<gene>
    <name evidence="2" type="ORF">N482_05400</name>
</gene>
<dbReference type="Proteomes" id="UP000076587">
    <property type="component" value="Unassembled WGS sequence"/>
</dbReference>
<proteinExistence type="predicted"/>
<evidence type="ECO:0000259" key="1">
    <source>
        <dbReference type="Pfam" id="PF08241"/>
    </source>
</evidence>
<dbReference type="InterPro" id="IPR029063">
    <property type="entry name" value="SAM-dependent_MTases_sf"/>
</dbReference>
<dbReference type="PANTHER" id="PTHR43861">
    <property type="entry name" value="TRANS-ACONITATE 2-METHYLTRANSFERASE-RELATED"/>
    <property type="match status" value="1"/>
</dbReference>
<dbReference type="OrthoDB" id="334416at2"/>
<dbReference type="EMBL" id="AUXT01000057">
    <property type="protein sequence ID" value="KZN54992.1"/>
    <property type="molecule type" value="Genomic_DNA"/>
</dbReference>
<organism evidence="2 3">
    <name type="scientific">Pseudoalteromonas luteoviolacea NCIMB 1942</name>
    <dbReference type="NCBI Taxonomy" id="1365253"/>
    <lineage>
        <taxon>Bacteria</taxon>
        <taxon>Pseudomonadati</taxon>
        <taxon>Pseudomonadota</taxon>
        <taxon>Gammaproteobacteria</taxon>
        <taxon>Alteromonadales</taxon>
        <taxon>Pseudoalteromonadaceae</taxon>
        <taxon>Pseudoalteromonas</taxon>
    </lineage>
</organism>
<dbReference type="GO" id="GO:0008757">
    <property type="term" value="F:S-adenosylmethionine-dependent methyltransferase activity"/>
    <property type="evidence" value="ECO:0007669"/>
    <property type="project" value="InterPro"/>
</dbReference>